<dbReference type="AlphaFoldDB" id="A0AAD4EAU3"/>
<evidence type="ECO:0000313" key="2">
    <source>
        <dbReference type="Proteomes" id="UP001195769"/>
    </source>
</evidence>
<organism evidence="1 2">
    <name type="scientific">Suillus fuscotomentosus</name>
    <dbReference type="NCBI Taxonomy" id="1912939"/>
    <lineage>
        <taxon>Eukaryota</taxon>
        <taxon>Fungi</taxon>
        <taxon>Dikarya</taxon>
        <taxon>Basidiomycota</taxon>
        <taxon>Agaricomycotina</taxon>
        <taxon>Agaricomycetes</taxon>
        <taxon>Agaricomycetidae</taxon>
        <taxon>Boletales</taxon>
        <taxon>Suillineae</taxon>
        <taxon>Suillaceae</taxon>
        <taxon>Suillus</taxon>
    </lineage>
</organism>
<evidence type="ECO:0000313" key="1">
    <source>
        <dbReference type="EMBL" id="KAG1902765.1"/>
    </source>
</evidence>
<name>A0AAD4EAU3_9AGAM</name>
<keyword evidence="2" id="KW-1185">Reference proteome</keyword>
<protein>
    <submittedName>
        <fullName evidence="1">Uncharacterized protein</fullName>
    </submittedName>
</protein>
<reference evidence="1" key="1">
    <citation type="journal article" date="2020" name="New Phytol.">
        <title>Comparative genomics reveals dynamic genome evolution in host specialist ectomycorrhizal fungi.</title>
        <authorList>
            <person name="Lofgren L.A."/>
            <person name="Nguyen N.H."/>
            <person name="Vilgalys R."/>
            <person name="Ruytinx J."/>
            <person name="Liao H.L."/>
            <person name="Branco S."/>
            <person name="Kuo A."/>
            <person name="LaButti K."/>
            <person name="Lipzen A."/>
            <person name="Andreopoulos W."/>
            <person name="Pangilinan J."/>
            <person name="Riley R."/>
            <person name="Hundley H."/>
            <person name="Na H."/>
            <person name="Barry K."/>
            <person name="Grigoriev I.V."/>
            <person name="Stajich J.E."/>
            <person name="Kennedy P.G."/>
        </authorList>
    </citation>
    <scope>NUCLEOTIDE SEQUENCE</scope>
    <source>
        <strain evidence="1">FC203</strain>
    </source>
</reference>
<comment type="caution">
    <text evidence="1">The sequence shown here is derived from an EMBL/GenBank/DDBJ whole genome shotgun (WGS) entry which is preliminary data.</text>
</comment>
<dbReference type="Proteomes" id="UP001195769">
    <property type="component" value="Unassembled WGS sequence"/>
</dbReference>
<feature type="non-terminal residue" evidence="1">
    <location>
        <position position="1"/>
    </location>
</feature>
<dbReference type="EMBL" id="JABBWK010000015">
    <property type="protein sequence ID" value="KAG1902765.1"/>
    <property type="molecule type" value="Genomic_DNA"/>
</dbReference>
<proteinExistence type="predicted"/>
<dbReference type="GeneID" id="64669093"/>
<accession>A0AAD4EAU3</accession>
<sequence>CKANKFKSMLALDVKEQKNAAMVMSAQQGSLDPHLHEVQPGKHVLPYSDKLFVKPQSSGWHLLNQPIRAVDHLSFKKMIDTTSWATMGVLIPN</sequence>
<gene>
    <name evidence="1" type="ORF">F5891DRAFT_948272</name>
</gene>
<dbReference type="RefSeq" id="XP_041228340.1">
    <property type="nucleotide sequence ID" value="XM_041374795.1"/>
</dbReference>